<dbReference type="PANTHER" id="PTHR19846:SF6">
    <property type="entry name" value="F-BOX DOMAIN-CONTAINING PROTEIN"/>
    <property type="match status" value="1"/>
</dbReference>
<name>J7G1D8_9CRYP</name>
<proteinExistence type="predicted"/>
<dbReference type="GO" id="GO:0046540">
    <property type="term" value="C:U4/U6 x U5 tri-snRNP complex"/>
    <property type="evidence" value="ECO:0007669"/>
    <property type="project" value="TreeGrafter"/>
</dbReference>
<geneLocation type="nucleomorph" evidence="2"/>
<evidence type="ECO:0000313" key="2">
    <source>
        <dbReference type="EMBL" id="AFP65312.1"/>
    </source>
</evidence>
<dbReference type="GO" id="GO:0030621">
    <property type="term" value="F:U4 snRNA binding"/>
    <property type="evidence" value="ECO:0007669"/>
    <property type="project" value="TreeGrafter"/>
</dbReference>
<feature type="repeat" description="WD" evidence="1">
    <location>
        <begin position="332"/>
        <end position="360"/>
    </location>
</feature>
<sequence length="405" mass="47525">MFFLNRLKTHGHPICLFSENEETILNRVSIIDFFKKKKKNDENSIVEFSLDKLFYPFLKSEMRKKRFENTLKKSRNIFSLLGVTNSIFFFIKIVHRYNNFLKKKKSIKIIQKKKKYNSSFFFKKNYCFSSCFLEGESGVATGMSDGTIEIYNLEKKNPLFCIKNEFFPILNLKNSVDFSDILVSAHRNQTKIWKISSQIKFLQIFSIWHQKKVSFSNFREGKNLIDFCLEDKIWKSFDLEYQRWLSEQAFEDKIFCIEGKKSNNLTAIGLHNKIIIIDSRVGRNVAYFKSDKILLSSLKWSNDNQIVCAGNKNTAMIWDIRKHDINQTCIIHKNCISCLASHENSNFLISSSLDSTSKIWIKNEFSLLKIFSNGKKKIINTLISPCTLFFSTINTEFELLVKRIN</sequence>
<keyword evidence="2" id="KW-0542">Nucleomorph</keyword>
<protein>
    <submittedName>
        <fullName evidence="2">Prp4-like protein</fullName>
    </submittedName>
</protein>
<dbReference type="Gene3D" id="2.130.10.10">
    <property type="entry name" value="YVTN repeat-like/Quinoprotein amine dehydrogenase"/>
    <property type="match status" value="2"/>
</dbReference>
<dbReference type="AlphaFoldDB" id="J7G1D8"/>
<organism evidence="2 3">
    <name type="scientific">Chroomonas mesostigmatica CCMP1168</name>
    <dbReference type="NCBI Taxonomy" id="1195612"/>
    <lineage>
        <taxon>Eukaryota</taxon>
        <taxon>Cryptophyceae</taxon>
        <taxon>Pyrenomonadales</taxon>
        <taxon>Chroomonadaceae</taxon>
        <taxon>Chroomonas</taxon>
    </lineage>
</organism>
<dbReference type="EMBL" id="CP003680">
    <property type="protein sequence ID" value="AFP65312.1"/>
    <property type="molecule type" value="Genomic_DNA"/>
</dbReference>
<dbReference type="InterPro" id="IPR001680">
    <property type="entry name" value="WD40_rpt"/>
</dbReference>
<dbReference type="PANTHER" id="PTHR19846">
    <property type="entry name" value="WD40 REPEAT PROTEIN"/>
    <property type="match status" value="1"/>
</dbReference>
<gene>
    <name evidence="2" type="ORF">CMESO_115</name>
</gene>
<reference evidence="2 3" key="1">
    <citation type="journal article" date="2012" name="Genome Biol. Evol.">
        <title>Nucleomorph genome sequence of the cryptophyte alga Chroomonas mesostigmatica CCMP1168 reveals lineage-specific gene loss and genome complexity.</title>
        <authorList>
            <person name="Moore C.E."/>
            <person name="Curtis B."/>
            <person name="Mills T."/>
            <person name="Tanifuji G."/>
            <person name="Archibald J.M."/>
        </authorList>
    </citation>
    <scope>NUCLEOTIDE SEQUENCE [LARGE SCALE GENOMIC DNA]</scope>
    <source>
        <strain evidence="2 3">CCMP1168</strain>
    </source>
</reference>
<evidence type="ECO:0000313" key="3">
    <source>
        <dbReference type="Proteomes" id="UP000243348"/>
    </source>
</evidence>
<accession>J7G1D8</accession>
<dbReference type="Pfam" id="PF00400">
    <property type="entry name" value="WD40"/>
    <property type="match status" value="1"/>
</dbReference>
<evidence type="ECO:0000256" key="1">
    <source>
        <dbReference type="PROSITE-ProRule" id="PRU00221"/>
    </source>
</evidence>
<keyword evidence="1" id="KW-0853">WD repeat</keyword>
<dbReference type="Proteomes" id="UP000243348">
    <property type="component" value="Nucleomorph 1"/>
</dbReference>
<dbReference type="SMART" id="SM00320">
    <property type="entry name" value="WD40"/>
    <property type="match status" value="3"/>
</dbReference>
<dbReference type="InterPro" id="IPR036322">
    <property type="entry name" value="WD40_repeat_dom_sf"/>
</dbReference>
<dbReference type="InterPro" id="IPR015943">
    <property type="entry name" value="WD40/YVTN_repeat-like_dom_sf"/>
</dbReference>
<dbReference type="GO" id="GO:0000398">
    <property type="term" value="P:mRNA splicing, via spliceosome"/>
    <property type="evidence" value="ECO:0007669"/>
    <property type="project" value="TreeGrafter"/>
</dbReference>
<dbReference type="PROSITE" id="PS50082">
    <property type="entry name" value="WD_REPEATS_2"/>
    <property type="match status" value="1"/>
</dbReference>
<dbReference type="SUPFAM" id="SSF50978">
    <property type="entry name" value="WD40 repeat-like"/>
    <property type="match status" value="1"/>
</dbReference>
<dbReference type="GO" id="GO:0017070">
    <property type="term" value="F:U6 snRNA binding"/>
    <property type="evidence" value="ECO:0007669"/>
    <property type="project" value="TreeGrafter"/>
</dbReference>